<evidence type="ECO:0000313" key="16">
    <source>
        <dbReference type="EMBL" id="BET44493.1"/>
    </source>
</evidence>
<proteinExistence type="inferred from homology"/>
<reference evidence="16" key="2">
    <citation type="submission" date="2023-10" db="EMBL/GenBank/DDBJ databases">
        <authorList>
            <person name="Koga R."/>
            <person name="Fukatsu T."/>
        </authorList>
    </citation>
    <scope>NUCLEOTIDE SEQUENCE</scope>
    <source>
        <strain evidence="16">Kw-01</strain>
    </source>
</reference>
<feature type="transmembrane region" description="Helical" evidence="14">
    <location>
        <begin position="12"/>
        <end position="32"/>
    </location>
</feature>
<dbReference type="Pfam" id="PF00137">
    <property type="entry name" value="ATP-synt_C"/>
    <property type="match status" value="1"/>
</dbReference>
<evidence type="ECO:0000256" key="10">
    <source>
        <dbReference type="ARBA" id="ARBA00023121"/>
    </source>
</evidence>
<name>A0AAT9G457_9ENTR</name>
<evidence type="ECO:0000256" key="4">
    <source>
        <dbReference type="ARBA" id="ARBA00022475"/>
    </source>
</evidence>
<dbReference type="Gene3D" id="1.20.20.10">
    <property type="entry name" value="F1F0 ATP synthase subunit C"/>
    <property type="match status" value="1"/>
</dbReference>
<dbReference type="EMBL" id="AP028961">
    <property type="protein sequence ID" value="BET44493.1"/>
    <property type="molecule type" value="Genomic_DNA"/>
</dbReference>
<dbReference type="PRINTS" id="PR00124">
    <property type="entry name" value="ATPASEC"/>
</dbReference>
<keyword evidence="10 14" id="KW-0446">Lipid-binding</keyword>
<dbReference type="GO" id="GO:0033177">
    <property type="term" value="C:proton-transporting two-sector ATPase complex, proton-transporting domain"/>
    <property type="evidence" value="ECO:0007669"/>
    <property type="project" value="InterPro"/>
</dbReference>
<dbReference type="PROSITE" id="PS00605">
    <property type="entry name" value="ATPASE_C"/>
    <property type="match status" value="1"/>
</dbReference>
<comment type="similarity">
    <text evidence="2 14">Belongs to the ATPase C chain family.</text>
</comment>
<evidence type="ECO:0000256" key="3">
    <source>
        <dbReference type="ARBA" id="ARBA00022448"/>
    </source>
</evidence>
<evidence type="ECO:0000256" key="2">
    <source>
        <dbReference type="ARBA" id="ARBA00006704"/>
    </source>
</evidence>
<dbReference type="CDD" id="cd18185">
    <property type="entry name" value="ATP-synt_Fo_c_ATPE"/>
    <property type="match status" value="1"/>
</dbReference>
<organism evidence="16">
    <name type="scientific">Candidatus Aschnera chinzeii</name>
    <dbReference type="NCBI Taxonomy" id="1485666"/>
    <lineage>
        <taxon>Bacteria</taxon>
        <taxon>Pseudomonadati</taxon>
        <taxon>Pseudomonadota</taxon>
        <taxon>Gammaproteobacteria</taxon>
        <taxon>Enterobacterales</taxon>
        <taxon>Enterobacteriaceae</taxon>
        <taxon>Candidatus Aschnera</taxon>
    </lineage>
</organism>
<comment type="function">
    <text evidence="13 14">F(1)F(0) ATP synthase produces ATP from ADP in the presence of a proton or sodium gradient. F-type ATPases consist of two structural domains, F(1) containing the extramembraneous catalytic core and F(0) containing the membrane proton channel, linked together by a central stalk and a peripheral stalk. During catalysis, ATP synthesis in the catalytic domain of F(1) is coupled via a rotary mechanism of the central stalk subunits to proton translocation.</text>
</comment>
<reference evidence="16" key="1">
    <citation type="journal article" date="2023" name="Front. Microbiol.">
        <title>Genome analysis of Candidatus Aschnera chinzeii, the bacterial endosymbiont of the blood-sucking bat fly Penicillidia jenynsii (Insecta: Diptera: Nycteribiidae).</title>
        <authorList>
            <person name="Koga R."/>
            <person name="Moriyama M."/>
            <person name="Nozaki T."/>
            <person name="Fukatsu T."/>
        </authorList>
    </citation>
    <scope>NUCLEOTIDE SEQUENCE</scope>
    <source>
        <strain evidence="16">Kw-01</strain>
    </source>
</reference>
<keyword evidence="4 14" id="KW-1003">Cell membrane</keyword>
<dbReference type="InterPro" id="IPR020537">
    <property type="entry name" value="ATP_synth_F0_csu_DDCD_BS"/>
</dbReference>
<evidence type="ECO:0000256" key="12">
    <source>
        <dbReference type="ARBA" id="ARBA00023310"/>
    </source>
</evidence>
<evidence type="ECO:0000256" key="14">
    <source>
        <dbReference type="HAMAP-Rule" id="MF_01396"/>
    </source>
</evidence>
<evidence type="ECO:0000256" key="5">
    <source>
        <dbReference type="ARBA" id="ARBA00022547"/>
    </source>
</evidence>
<feature type="domain" description="V-ATPase proteolipid subunit C-like" evidence="15">
    <location>
        <begin position="11"/>
        <end position="74"/>
    </location>
</feature>
<dbReference type="GO" id="GO:0008289">
    <property type="term" value="F:lipid binding"/>
    <property type="evidence" value="ECO:0007669"/>
    <property type="project" value="UniProtKB-KW"/>
</dbReference>
<evidence type="ECO:0000256" key="8">
    <source>
        <dbReference type="ARBA" id="ARBA00022989"/>
    </source>
</evidence>
<dbReference type="SUPFAM" id="SSF81333">
    <property type="entry name" value="F1F0 ATP synthase subunit C"/>
    <property type="match status" value="1"/>
</dbReference>
<keyword evidence="11 14" id="KW-0472">Membrane</keyword>
<evidence type="ECO:0000256" key="6">
    <source>
        <dbReference type="ARBA" id="ARBA00022692"/>
    </source>
</evidence>
<dbReference type="GO" id="GO:0005886">
    <property type="term" value="C:plasma membrane"/>
    <property type="evidence" value="ECO:0007669"/>
    <property type="project" value="UniProtKB-SubCell"/>
</dbReference>
<feature type="site" description="Reversibly protonated during proton transport" evidence="14">
    <location>
        <position position="61"/>
    </location>
</feature>
<gene>
    <name evidence="14 16" type="primary">atpE</name>
    <name evidence="16" type="ORF">ACHINZ_1630</name>
</gene>
<comment type="function">
    <text evidence="14">Key component of the F(0) channel; it plays a direct role in translocation across the membrane. A homomeric c-ring of between 10-14 subunits forms the central stalk rotor element with the F(1) delta and epsilon subunits.</text>
</comment>
<accession>A0AAT9G457</accession>
<dbReference type="InterPro" id="IPR002379">
    <property type="entry name" value="ATPase_proteolipid_c-like_dom"/>
</dbReference>
<dbReference type="InterPro" id="IPR005953">
    <property type="entry name" value="ATP_synth_csu_bac/chlpt"/>
</dbReference>
<dbReference type="NCBIfam" id="NF005363">
    <property type="entry name" value="PRK06876.1"/>
    <property type="match status" value="1"/>
</dbReference>
<sequence>MDTLNNDVLYMAAAIMMGLAAIGAAIGIGILGGKFLEGSARQPDLIPLLRTQFFIVMGLVDAIPMIVVAIGLYIIFVVI</sequence>
<dbReference type="AlphaFoldDB" id="A0AAT9G457"/>
<keyword evidence="9 14" id="KW-0406">Ion transport</keyword>
<dbReference type="InterPro" id="IPR038662">
    <property type="entry name" value="ATP_synth_F0_csu_sf"/>
</dbReference>
<evidence type="ECO:0000256" key="11">
    <source>
        <dbReference type="ARBA" id="ARBA00023136"/>
    </source>
</evidence>
<keyword evidence="6 14" id="KW-0812">Transmembrane</keyword>
<dbReference type="HAMAP" id="MF_01396">
    <property type="entry name" value="ATP_synth_c_bact"/>
    <property type="match status" value="1"/>
</dbReference>
<dbReference type="InterPro" id="IPR000454">
    <property type="entry name" value="ATP_synth_F0_csu"/>
</dbReference>
<dbReference type="NCBIfam" id="TIGR01260">
    <property type="entry name" value="ATP_synt_c"/>
    <property type="match status" value="1"/>
</dbReference>
<protein>
    <recommendedName>
        <fullName evidence="14">ATP synthase subunit c</fullName>
    </recommendedName>
    <alternativeName>
        <fullName evidence="14">ATP synthase F(0) sector subunit c</fullName>
    </alternativeName>
    <alternativeName>
        <fullName evidence="14">F-type ATPase subunit c</fullName>
        <shortName evidence="14">F-ATPase subunit c</shortName>
    </alternativeName>
    <alternativeName>
        <fullName evidence="14">Lipid-binding protein</fullName>
    </alternativeName>
</protein>
<evidence type="ECO:0000256" key="7">
    <source>
        <dbReference type="ARBA" id="ARBA00022781"/>
    </source>
</evidence>
<evidence type="ECO:0000256" key="9">
    <source>
        <dbReference type="ARBA" id="ARBA00023065"/>
    </source>
</evidence>
<evidence type="ECO:0000259" key="15">
    <source>
        <dbReference type="Pfam" id="PF00137"/>
    </source>
</evidence>
<evidence type="ECO:0000256" key="1">
    <source>
        <dbReference type="ARBA" id="ARBA00004651"/>
    </source>
</evidence>
<keyword evidence="5 14" id="KW-0138">CF(0)</keyword>
<keyword evidence="3 14" id="KW-0813">Transport</keyword>
<keyword evidence="12 14" id="KW-0066">ATP synthesis</keyword>
<dbReference type="GO" id="GO:0046933">
    <property type="term" value="F:proton-transporting ATP synthase activity, rotational mechanism"/>
    <property type="evidence" value="ECO:0007669"/>
    <property type="project" value="UniProtKB-UniRule"/>
</dbReference>
<dbReference type="GO" id="GO:0045259">
    <property type="term" value="C:proton-transporting ATP synthase complex"/>
    <property type="evidence" value="ECO:0007669"/>
    <property type="project" value="UniProtKB-KW"/>
</dbReference>
<keyword evidence="8 14" id="KW-1133">Transmembrane helix</keyword>
<dbReference type="InterPro" id="IPR035921">
    <property type="entry name" value="F/V-ATP_Csub_sf"/>
</dbReference>
<feature type="transmembrane region" description="Helical" evidence="14">
    <location>
        <begin position="53"/>
        <end position="76"/>
    </location>
</feature>
<dbReference type="FunFam" id="1.20.20.10:FF:000002">
    <property type="entry name" value="ATP synthase subunit c"/>
    <property type="match status" value="1"/>
</dbReference>
<keyword evidence="7 14" id="KW-0375">Hydrogen ion transport</keyword>
<evidence type="ECO:0000256" key="13">
    <source>
        <dbReference type="ARBA" id="ARBA00025198"/>
    </source>
</evidence>
<comment type="subcellular location">
    <subcellularLocation>
        <location evidence="1 14">Cell membrane</location>
        <topology evidence="1 14">Multi-pass membrane protein</topology>
    </subcellularLocation>
</comment>